<dbReference type="PANTHER" id="PTHR37291:SF1">
    <property type="entry name" value="TYPE IV METHYL-DIRECTED RESTRICTION ENZYME ECOKMCRB SUBUNIT"/>
    <property type="match status" value="1"/>
</dbReference>
<name>A0A1M6UIR7_9FLAO</name>
<dbReference type="PANTHER" id="PTHR37291">
    <property type="entry name" value="5-METHYLCYTOSINE-SPECIFIC RESTRICTION ENZYME B"/>
    <property type="match status" value="1"/>
</dbReference>
<dbReference type="InterPro" id="IPR052934">
    <property type="entry name" value="Methyl-DNA_Rec/Restrict_Enz"/>
</dbReference>
<dbReference type="Pfam" id="PF07728">
    <property type="entry name" value="AAA_5"/>
    <property type="match status" value="1"/>
</dbReference>
<sequence length="901" mass="103575">MIPENITKAHILQGIKDIDSEGIKSLHTMSKIYDLIYEDKVYPPKLVISLANKYANGEVLHYSKFNTNEAQKRLRETSAEFIIKTKDNDPIANIISRYKDYIKANSLQEEIYKWELLKKYKNRPDTKAADFYTEVKQVNFSNLIYPVGLLVVYHIARDMTEPYRECFKRLFNEKAPLAERVKYFNEETLAIYRKLVPDERFSHHQDERTIATFLTYHNPSEYTLYKHSFYQKYCKLINVKPKSKGQKYVHYLELVNEFVLEYIKDDGELIGLIKANLNENCFEDENFKILAQDILYQTLDKQIGMGRSYWRIGTSDGTNSYWELMEQNNRICIGWNELGDLNDYEIKSKKDIDNYLKAEGFYLDDNRLRSRKAGEIFNFYNEIKIGDVILAQDGAAVLGIGIINDEYQFNASDGFAHQKGVEWKLLGSPLNNSEGLRTTVYKLSDINLINKVNTLIDNAGLKITVENSQIMAPPLNQILFGPPGTGKTYNTVNKAIAITNPEFNLNQPRENIKQEFDRLMKNGQIIFTTFHQSMSYEDFIEGIKPVEPKKEEHAVTYKVIDGIFKKACNPNSNIFYLGQKVGSYEVVNISPELITMRKPNGSLISFQFSMLLKLLEYLKSKNIHLDNFSGKIDSEDIDKKAFPELESYIVNGYSNIIPGLLKIISHNKSELDGNNIVLIIDEINRGNVSQIFGELITLVEEDKRLGKDEALEVILPYSKQKFGVPPNLYIIGTMNTADRSVEALDTALRRRFYFTEMAPNASLIAKEGRLRHQNGLLEGVSLPELLETINKRIEKLLDKDHLIGHSYFMTVASLDDLKSAFQSKIIPLLQEYFFGDYGKIGLVIGKGFFEDTKDANSENVFADFDDYEASDFSERSIYKLINANNLSDEDFLVAINQLLKK</sequence>
<feature type="domain" description="ATPase dynein-related AAA" evidence="1">
    <location>
        <begin position="677"/>
        <end position="752"/>
    </location>
</feature>
<evidence type="ECO:0000313" key="3">
    <source>
        <dbReference type="Proteomes" id="UP000184498"/>
    </source>
</evidence>
<dbReference type="EMBL" id="FRAM01000005">
    <property type="protein sequence ID" value="SHK69112.1"/>
    <property type="molecule type" value="Genomic_DNA"/>
</dbReference>
<protein>
    <submittedName>
        <fullName evidence="2">AAA domain (Dynein-related subfamily)</fullName>
    </submittedName>
</protein>
<dbReference type="SUPFAM" id="SSF52540">
    <property type="entry name" value="P-loop containing nucleoside triphosphate hydrolases"/>
    <property type="match status" value="1"/>
</dbReference>
<dbReference type="Gene3D" id="3.40.50.300">
    <property type="entry name" value="P-loop containing nucleotide triphosphate hydrolases"/>
    <property type="match status" value="1"/>
</dbReference>
<dbReference type="STRING" id="216903.SAMN05444371_3314"/>
<reference evidence="3" key="1">
    <citation type="submission" date="2016-11" db="EMBL/GenBank/DDBJ databases">
        <authorList>
            <person name="Varghese N."/>
            <person name="Submissions S."/>
        </authorList>
    </citation>
    <scope>NUCLEOTIDE SEQUENCE [LARGE SCALE GENOMIC DNA]</scope>
    <source>
        <strain evidence="3">DSM 18016</strain>
    </source>
</reference>
<dbReference type="GO" id="GO:0005524">
    <property type="term" value="F:ATP binding"/>
    <property type="evidence" value="ECO:0007669"/>
    <property type="project" value="InterPro"/>
</dbReference>
<accession>A0A1M6UIR7</accession>
<evidence type="ECO:0000313" key="2">
    <source>
        <dbReference type="EMBL" id="SHK69112.1"/>
    </source>
</evidence>
<evidence type="ECO:0000259" key="1">
    <source>
        <dbReference type="Pfam" id="PF07728"/>
    </source>
</evidence>
<dbReference type="GO" id="GO:0016887">
    <property type="term" value="F:ATP hydrolysis activity"/>
    <property type="evidence" value="ECO:0007669"/>
    <property type="project" value="InterPro"/>
</dbReference>
<gene>
    <name evidence="2" type="ORF">SAMN05444371_3314</name>
</gene>
<dbReference type="InterPro" id="IPR011704">
    <property type="entry name" value="ATPase_dyneun-rel_AAA"/>
</dbReference>
<dbReference type="InterPro" id="IPR027417">
    <property type="entry name" value="P-loop_NTPase"/>
</dbReference>
<dbReference type="Proteomes" id="UP000184498">
    <property type="component" value="Unassembled WGS sequence"/>
</dbReference>
<dbReference type="RefSeq" id="WP_073000211.1">
    <property type="nucleotide sequence ID" value="NZ_FRAM01000005.1"/>
</dbReference>
<keyword evidence="3" id="KW-1185">Reference proteome</keyword>
<organism evidence="2 3">
    <name type="scientific">Epilithonimonas mollis</name>
    <dbReference type="NCBI Taxonomy" id="216903"/>
    <lineage>
        <taxon>Bacteria</taxon>
        <taxon>Pseudomonadati</taxon>
        <taxon>Bacteroidota</taxon>
        <taxon>Flavobacteriia</taxon>
        <taxon>Flavobacteriales</taxon>
        <taxon>Weeksellaceae</taxon>
        <taxon>Chryseobacterium group</taxon>
        <taxon>Epilithonimonas</taxon>
    </lineage>
</organism>
<dbReference type="AlphaFoldDB" id="A0A1M6UIR7"/>
<proteinExistence type="predicted"/>